<sequence>MAPKRARQAGSSRSDHYFLDAAKKKHYEIIKRKWIVQERSIDFLNITFIPEMQQIADAYGWMRFNNMIGNINYNWVEEFYANAFGRMSDDFTSYVRGVEIS</sequence>
<feature type="non-terminal residue" evidence="1">
    <location>
        <position position="101"/>
    </location>
</feature>
<accession>A0A392S997</accession>
<proteinExistence type="predicted"/>
<dbReference type="Proteomes" id="UP000265520">
    <property type="component" value="Unassembled WGS sequence"/>
</dbReference>
<organism evidence="1 2">
    <name type="scientific">Trifolium medium</name>
    <dbReference type="NCBI Taxonomy" id="97028"/>
    <lineage>
        <taxon>Eukaryota</taxon>
        <taxon>Viridiplantae</taxon>
        <taxon>Streptophyta</taxon>
        <taxon>Embryophyta</taxon>
        <taxon>Tracheophyta</taxon>
        <taxon>Spermatophyta</taxon>
        <taxon>Magnoliopsida</taxon>
        <taxon>eudicotyledons</taxon>
        <taxon>Gunneridae</taxon>
        <taxon>Pentapetalae</taxon>
        <taxon>rosids</taxon>
        <taxon>fabids</taxon>
        <taxon>Fabales</taxon>
        <taxon>Fabaceae</taxon>
        <taxon>Papilionoideae</taxon>
        <taxon>50 kb inversion clade</taxon>
        <taxon>NPAAA clade</taxon>
        <taxon>Hologalegina</taxon>
        <taxon>IRL clade</taxon>
        <taxon>Trifolieae</taxon>
        <taxon>Trifolium</taxon>
    </lineage>
</organism>
<comment type="caution">
    <text evidence="1">The sequence shown here is derived from an EMBL/GenBank/DDBJ whole genome shotgun (WGS) entry which is preliminary data.</text>
</comment>
<reference evidence="1 2" key="1">
    <citation type="journal article" date="2018" name="Front. Plant Sci.">
        <title>Red Clover (Trifolium pratense) and Zigzag Clover (T. medium) - A Picture of Genomic Similarities and Differences.</title>
        <authorList>
            <person name="Dluhosova J."/>
            <person name="Istvanek J."/>
            <person name="Nedelnik J."/>
            <person name="Repkova J."/>
        </authorList>
    </citation>
    <scope>NUCLEOTIDE SEQUENCE [LARGE SCALE GENOMIC DNA]</scope>
    <source>
        <strain evidence="2">cv. 10/8</strain>
        <tissue evidence="1">Leaf</tissue>
    </source>
</reference>
<dbReference type="AlphaFoldDB" id="A0A392S997"/>
<dbReference type="EMBL" id="LXQA010330424">
    <property type="protein sequence ID" value="MCI44426.1"/>
    <property type="molecule type" value="Genomic_DNA"/>
</dbReference>
<evidence type="ECO:0000313" key="2">
    <source>
        <dbReference type="Proteomes" id="UP000265520"/>
    </source>
</evidence>
<protein>
    <submittedName>
        <fullName evidence="1">Uncharacterized protein</fullName>
    </submittedName>
</protein>
<name>A0A392S997_9FABA</name>
<keyword evidence="2" id="KW-1185">Reference proteome</keyword>
<evidence type="ECO:0000313" key="1">
    <source>
        <dbReference type="EMBL" id="MCI44426.1"/>
    </source>
</evidence>